<evidence type="ECO:0000259" key="5">
    <source>
        <dbReference type="PROSITE" id="PS01357"/>
    </source>
</evidence>
<dbReference type="Pfam" id="PF26639">
    <property type="entry name" value="Het-6_barrel"/>
    <property type="match status" value="1"/>
</dbReference>
<feature type="compositionally biased region" description="Basic and acidic residues" evidence="4">
    <location>
        <begin position="179"/>
        <end position="195"/>
    </location>
</feature>
<feature type="compositionally biased region" description="Low complexity" evidence="4">
    <location>
        <begin position="583"/>
        <end position="594"/>
    </location>
</feature>
<feature type="region of interest" description="Disordered" evidence="4">
    <location>
        <begin position="897"/>
        <end position="922"/>
    </location>
</feature>
<dbReference type="PANTHER" id="PTHR24148">
    <property type="entry name" value="ANKYRIN REPEAT DOMAIN-CONTAINING PROTEIN 39 HOMOLOG-RELATED"/>
    <property type="match status" value="1"/>
</dbReference>
<gene>
    <name evidence="6" type="ORF">CB0940_07160</name>
    <name evidence="7" type="ORF">RHO25_007725</name>
</gene>
<feature type="region of interest" description="Disordered" evidence="4">
    <location>
        <begin position="408"/>
        <end position="472"/>
    </location>
</feature>
<feature type="compositionally biased region" description="Acidic residues" evidence="4">
    <location>
        <begin position="420"/>
        <end position="455"/>
    </location>
</feature>
<proteinExistence type="predicted"/>
<dbReference type="SUPFAM" id="SSF57850">
    <property type="entry name" value="RING/U-box"/>
    <property type="match status" value="1"/>
</dbReference>
<dbReference type="InterPro" id="IPR052895">
    <property type="entry name" value="HetReg/Transcr_Mod"/>
</dbReference>
<evidence type="ECO:0000256" key="4">
    <source>
        <dbReference type="SAM" id="MobiDB-lite"/>
    </source>
</evidence>
<dbReference type="Proteomes" id="UP000230605">
    <property type="component" value="Chromosome 5"/>
</dbReference>
<feature type="compositionally biased region" description="Acidic residues" evidence="4">
    <location>
        <begin position="212"/>
        <end position="230"/>
    </location>
</feature>
<feature type="region of interest" description="Disordered" evidence="4">
    <location>
        <begin position="578"/>
        <end position="601"/>
    </location>
</feature>
<feature type="compositionally biased region" description="Acidic residues" evidence="4">
    <location>
        <begin position="256"/>
        <end position="274"/>
    </location>
</feature>
<evidence type="ECO:0000313" key="7">
    <source>
        <dbReference type="EMBL" id="WPB03088.1"/>
    </source>
</evidence>
<reference evidence="7 9" key="2">
    <citation type="submission" date="2023-09" db="EMBL/GenBank/DDBJ databases">
        <title>Complete-Gapless Cercospora beticola genome.</title>
        <authorList>
            <person name="Wyatt N.A."/>
            <person name="Spanner R.E."/>
            <person name="Bolton M.D."/>
        </authorList>
    </citation>
    <scope>NUCLEOTIDE SEQUENCE [LARGE SCALE GENOMIC DNA]</scope>
    <source>
        <strain evidence="7">Cb09-40</strain>
    </source>
</reference>
<dbReference type="OrthoDB" id="194358at2759"/>
<dbReference type="Pfam" id="PF00569">
    <property type="entry name" value="ZZ"/>
    <property type="match status" value="1"/>
</dbReference>
<keyword evidence="3" id="KW-0862">Zinc</keyword>
<keyword evidence="9" id="KW-1185">Reference proteome</keyword>
<accession>A0A2G5HA30</accession>
<keyword evidence="1" id="KW-0479">Metal-binding</keyword>
<feature type="compositionally biased region" description="Acidic residues" evidence="4">
    <location>
        <begin position="238"/>
        <end position="248"/>
    </location>
</feature>
<organism evidence="6 8">
    <name type="scientific">Cercospora beticola</name>
    <name type="common">Sugarbeet leaf spot fungus</name>
    <dbReference type="NCBI Taxonomy" id="122368"/>
    <lineage>
        <taxon>Eukaryota</taxon>
        <taxon>Fungi</taxon>
        <taxon>Dikarya</taxon>
        <taxon>Ascomycota</taxon>
        <taxon>Pezizomycotina</taxon>
        <taxon>Dothideomycetes</taxon>
        <taxon>Dothideomycetidae</taxon>
        <taxon>Mycosphaerellales</taxon>
        <taxon>Mycosphaerellaceae</taxon>
        <taxon>Cercospora</taxon>
    </lineage>
</organism>
<name>A0A2G5HA30_CERBT</name>
<keyword evidence="2" id="KW-0863">Zinc-finger</keyword>
<dbReference type="Proteomes" id="UP001302367">
    <property type="component" value="Chromosome 5"/>
</dbReference>
<feature type="domain" description="ZZ-type" evidence="5">
    <location>
        <begin position="519"/>
        <end position="545"/>
    </location>
</feature>
<dbReference type="InterPro" id="IPR010730">
    <property type="entry name" value="HET"/>
</dbReference>
<dbReference type="Pfam" id="PF06985">
    <property type="entry name" value="HET"/>
    <property type="match status" value="1"/>
</dbReference>
<evidence type="ECO:0000256" key="1">
    <source>
        <dbReference type="ARBA" id="ARBA00022723"/>
    </source>
</evidence>
<reference evidence="6 8" key="1">
    <citation type="submission" date="2015-10" db="EMBL/GenBank/DDBJ databases">
        <title>The cercosporin biosynthetic gene cluster was horizontally transferred to several fungal lineages and shown to be expanded in Cercospora beticola based on microsynteny with recipient genomes.</title>
        <authorList>
            <person name="De Jonge R."/>
            <person name="Ebert M.K."/>
            <person name="Suttle J.C."/>
            <person name="Jurick Ii W.M."/>
            <person name="Secor G.A."/>
            <person name="Thomma B.P."/>
            <person name="Van De Peer Y."/>
            <person name="Bolton M.D."/>
        </authorList>
    </citation>
    <scope>NUCLEOTIDE SEQUENCE [LARGE SCALE GENOMIC DNA]</scope>
    <source>
        <strain evidence="6 8">09-40</strain>
    </source>
</reference>
<evidence type="ECO:0000313" key="6">
    <source>
        <dbReference type="EMBL" id="PIA89377.1"/>
    </source>
</evidence>
<evidence type="ECO:0000256" key="3">
    <source>
        <dbReference type="ARBA" id="ARBA00022833"/>
    </source>
</evidence>
<dbReference type="InterPro" id="IPR043145">
    <property type="entry name" value="Znf_ZZ_sf"/>
</dbReference>
<dbReference type="EMBL" id="CP134188">
    <property type="protein sequence ID" value="WPB03088.1"/>
    <property type="molecule type" value="Genomic_DNA"/>
</dbReference>
<protein>
    <recommendedName>
        <fullName evidence="5">ZZ-type domain-containing protein</fullName>
    </recommendedName>
</protein>
<dbReference type="CDD" id="cd02340">
    <property type="entry name" value="ZZ_NBR1_like"/>
    <property type="match status" value="1"/>
</dbReference>
<evidence type="ECO:0000256" key="2">
    <source>
        <dbReference type="ARBA" id="ARBA00022771"/>
    </source>
</evidence>
<evidence type="ECO:0000313" key="9">
    <source>
        <dbReference type="Proteomes" id="UP001302367"/>
    </source>
</evidence>
<dbReference type="PROSITE" id="PS01357">
    <property type="entry name" value="ZF_ZZ_1"/>
    <property type="match status" value="1"/>
</dbReference>
<dbReference type="GO" id="GO:0008270">
    <property type="term" value="F:zinc ion binding"/>
    <property type="evidence" value="ECO:0007669"/>
    <property type="project" value="UniProtKB-KW"/>
</dbReference>
<dbReference type="EMBL" id="LKMD01000108">
    <property type="protein sequence ID" value="PIA89377.1"/>
    <property type="molecule type" value="Genomic_DNA"/>
</dbReference>
<evidence type="ECO:0000313" key="8">
    <source>
        <dbReference type="Proteomes" id="UP000230605"/>
    </source>
</evidence>
<dbReference type="SMART" id="SM00291">
    <property type="entry name" value="ZnF_ZZ"/>
    <property type="match status" value="1"/>
</dbReference>
<feature type="region of interest" description="Disordered" evidence="4">
    <location>
        <begin position="179"/>
        <end position="278"/>
    </location>
</feature>
<dbReference type="Gene3D" id="3.30.60.90">
    <property type="match status" value="1"/>
</dbReference>
<sequence length="1450" mass="161531">MHTVDLRHPGYEDSSNIILTLQAPDDPNGGIHAETLRLAGCILAGNRWDGFLSSTQRDAKPVVPDKDGILRGKNYYFHVPRGTNEAGDNIIDRRKRSDSGGPWPIVARFADWEWPKDGLPEIWKLAEEGTARQAERVKSGLESSLVDSNRACRLCGRDEECGMSRLWRSDTDADQVVFEREKSKTNIAEELRGDYGDDDDEEQDQGTRSETESNDGDDQNDEDGLTEDMAADQTSSPEGEEEKSENDSESGSSDTNESDSESSEDGSETDDDPLYDNRNWIRLGRDCSAEPDDCDVKEAFRSYQWLLVPKFEQDGRPVICAHIFNLCEDGITAASHNQPLKLPWKSSIELMFAHFVQAIFEHIEVFFTAGTERVVRIMDADGKKIILEADAETCGLLTVPSVTKTWPIVEDNEDAKSADDDSDTDDDDEEPEIVDSDDDDAADADASDEYATDGDDNAKNEAVPANADEDQLEEQVITSAEFQAHMQELAAMLADTGVDDSDSEVPETVTRRVFLDIGCDVCDQQIYDIRYACLDCSEYDLCAECVGKRGTEHPGHRFLPLYESGWRQEVPTGKMIAREKAGADSSDNDSSSSASEHKNDEDLESRFATLLETHIESGDFLQYSKSLTDTSSDNACIRILHLEPGDGEEPIVGHLETVKLLDIFPFEALSYCWGNPEPRRVINISDARLEVGTNLKLALYRLRHPANVRKLWIDGICINQGDVHEKTAQVTMMREIYEKAEQTVVWLGEEADDSRLALEMCNRMVNAHGNTYIRQTLGFDVEKLFVQNADEGDESEAFDEAKLQQMLTEAGTSFDLDHALYNQALKATTDAMKTGKAYEGPLEGAINQALADEGINEEELASIDWEDVGRRIAQGEEYDGPLKEFVYAQVAEAMAELEEEGEVNADSEGQAGEDQSNVDPGEELTTIATTEEATEESSAIKAPSGSTYHHSVILQILRARQQKKDNAAAAEPPTSEEIAALYALFERPWFSRIWIVQEAGVSSNILVQCGGQKLDWWAFSFGFLITQKLKRVARLGPKSHRNLVVMSRTRSSIHVGNTMKHMMTKPDPDLSITSLLSTYRGYEATDPRDKVFALLGIASSNEGLVPDYTKSCEAVYRDVAATLLQQSPHLDVLASCHATPERNESKPSWVPDWSDLTRKPYKLSGNQNFESSEVSTEPLRIFKASADTTTDSSQLKVENNKLYLQGFIAEKISAISSVLLIDQQDLLMPIEFSKLTDGQDFTSMIKSLTRFFSVLKTFPAVIEDWKDFADIHNPTSLSPTPLTSGENEEENFTIFARTLWTDLKDPSTCVSDCKEWLSKLQNVHTLMQKLPSFHNVEPDEENFMALIFAMVPVMQGLDPNGMKLLHELGCVHTLDRRLARTVSGRLCLAPKGTEVGDCVALLQGGRTPFILRAVAAEEVEEYTLVGETYVHSMMYGEAWEPERCRELCLV</sequence>
<dbReference type="PANTHER" id="PTHR24148:SF64">
    <property type="entry name" value="HETEROKARYON INCOMPATIBILITY DOMAIN-CONTAINING PROTEIN"/>
    <property type="match status" value="1"/>
</dbReference>
<dbReference type="InterPro" id="IPR000433">
    <property type="entry name" value="Znf_ZZ"/>
</dbReference>